<dbReference type="Gene3D" id="2.60.40.3630">
    <property type="match status" value="1"/>
</dbReference>
<dbReference type="PANTHER" id="PTHR42767">
    <property type="entry name" value="ENDO-BETA-1,6-GALACTANASE"/>
    <property type="match status" value="1"/>
</dbReference>
<dbReference type="CDD" id="cd00161">
    <property type="entry name" value="beta-trefoil_Ricin-like"/>
    <property type="match status" value="1"/>
</dbReference>
<dbReference type="InterPro" id="IPR000421">
    <property type="entry name" value="FA58C"/>
</dbReference>
<dbReference type="Pfam" id="PF14200">
    <property type="entry name" value="RicinB_lectin_2"/>
    <property type="match status" value="1"/>
</dbReference>
<dbReference type="InterPro" id="IPR035992">
    <property type="entry name" value="Ricin_B-like_lectins"/>
</dbReference>
<reference evidence="8" key="1">
    <citation type="journal article" date="2020" name="Biotechnol. Biofuels">
        <title>New insights from the biogas microbiome by comprehensive genome-resolved metagenomics of nearly 1600 species originating from multiple anaerobic digesters.</title>
        <authorList>
            <person name="Campanaro S."/>
            <person name="Treu L."/>
            <person name="Rodriguez-R L.M."/>
            <person name="Kovalovszki A."/>
            <person name="Ziels R.M."/>
            <person name="Maus I."/>
            <person name="Zhu X."/>
            <person name="Kougias P.G."/>
            <person name="Basile A."/>
            <person name="Luo G."/>
            <person name="Schluter A."/>
            <person name="Konstantinidis K.T."/>
            <person name="Angelidaki I."/>
        </authorList>
    </citation>
    <scope>NUCLEOTIDE SEQUENCE</scope>
    <source>
        <strain evidence="8">AS01afH2WH_6</strain>
    </source>
</reference>
<dbReference type="Gene3D" id="2.80.10.50">
    <property type="match status" value="1"/>
</dbReference>
<dbReference type="PROSITE" id="PS50847">
    <property type="entry name" value="GRAM_POS_ANCHORING"/>
    <property type="match status" value="1"/>
</dbReference>
<dbReference type="PROSITE" id="PS50231">
    <property type="entry name" value="RICIN_B_LECTIN"/>
    <property type="match status" value="1"/>
</dbReference>
<evidence type="ECO:0000313" key="8">
    <source>
        <dbReference type="EMBL" id="NLT80202.1"/>
    </source>
</evidence>
<dbReference type="Gene3D" id="2.60.120.260">
    <property type="entry name" value="Galactose-binding domain-like"/>
    <property type="match status" value="1"/>
</dbReference>
<dbReference type="InterPro" id="IPR022038">
    <property type="entry name" value="Ig-like_bact"/>
</dbReference>
<dbReference type="SUPFAM" id="SSF50370">
    <property type="entry name" value="Ricin B-like lectins"/>
    <property type="match status" value="1"/>
</dbReference>
<dbReference type="PANTHER" id="PTHR42767:SF1">
    <property type="entry name" value="ENDO-BETA-1,6-GALACTANASE-LIKE DOMAIN-CONTAINING PROTEIN"/>
    <property type="match status" value="1"/>
</dbReference>
<feature type="region of interest" description="Disordered" evidence="5">
    <location>
        <begin position="1271"/>
        <end position="1305"/>
    </location>
</feature>
<reference evidence="8" key="2">
    <citation type="submission" date="2020-01" db="EMBL/GenBank/DDBJ databases">
        <authorList>
            <person name="Campanaro S."/>
        </authorList>
    </citation>
    <scope>NUCLEOTIDE SEQUENCE</scope>
    <source>
        <strain evidence="8">AS01afH2WH_6</strain>
    </source>
</reference>
<organism evidence="8 9">
    <name type="scientific">Bifidobacterium crudilactis</name>
    <dbReference type="NCBI Taxonomy" id="327277"/>
    <lineage>
        <taxon>Bacteria</taxon>
        <taxon>Bacillati</taxon>
        <taxon>Actinomycetota</taxon>
        <taxon>Actinomycetes</taxon>
        <taxon>Bifidobacteriales</taxon>
        <taxon>Bifidobacteriaceae</taxon>
        <taxon>Bifidobacterium</taxon>
    </lineage>
</organism>
<dbReference type="Pfam" id="PF07532">
    <property type="entry name" value="Big_4"/>
    <property type="match status" value="1"/>
</dbReference>
<dbReference type="Pfam" id="PF00754">
    <property type="entry name" value="F5_F8_type_C"/>
    <property type="match status" value="1"/>
</dbReference>
<dbReference type="SUPFAM" id="SSF51445">
    <property type="entry name" value="(Trans)glycosidases"/>
    <property type="match status" value="1"/>
</dbReference>
<keyword evidence="6" id="KW-1133">Transmembrane helix</keyword>
<evidence type="ECO:0000256" key="1">
    <source>
        <dbReference type="ARBA" id="ARBA00022512"/>
    </source>
</evidence>
<dbReference type="InterPro" id="IPR019931">
    <property type="entry name" value="LPXTG_anchor"/>
</dbReference>
<evidence type="ECO:0000259" key="7">
    <source>
        <dbReference type="PROSITE" id="PS50847"/>
    </source>
</evidence>
<protein>
    <submittedName>
        <fullName evidence="8">Carbohydrate-binding protein</fullName>
    </submittedName>
</protein>
<feature type="transmembrane region" description="Helical" evidence="6">
    <location>
        <begin position="1318"/>
        <end position="1338"/>
    </location>
</feature>
<dbReference type="InterPro" id="IPR008979">
    <property type="entry name" value="Galactose-bd-like_sf"/>
</dbReference>
<keyword evidence="6" id="KW-0812">Transmembrane</keyword>
<dbReference type="Pfam" id="PF07523">
    <property type="entry name" value="Big_3"/>
    <property type="match status" value="1"/>
</dbReference>
<accession>A0A971D0G8</accession>
<dbReference type="InterPro" id="IPR039743">
    <property type="entry name" value="6GAL/EXGAL"/>
</dbReference>
<dbReference type="Proteomes" id="UP000767327">
    <property type="component" value="Unassembled WGS sequence"/>
</dbReference>
<evidence type="ECO:0000256" key="6">
    <source>
        <dbReference type="SAM" id="Phobius"/>
    </source>
</evidence>
<name>A0A971D0G8_9BIFI</name>
<evidence type="ECO:0000256" key="4">
    <source>
        <dbReference type="ARBA" id="ARBA00023088"/>
    </source>
</evidence>
<dbReference type="InterPro" id="IPR011081">
    <property type="entry name" value="Big_4"/>
</dbReference>
<comment type="caution">
    <text evidence="8">The sequence shown here is derived from an EMBL/GenBank/DDBJ whole genome shotgun (WGS) entry which is preliminary data.</text>
</comment>
<feature type="domain" description="Gram-positive cocci surface proteins LPxTG" evidence="7">
    <location>
        <begin position="1310"/>
        <end position="1342"/>
    </location>
</feature>
<evidence type="ECO:0000256" key="3">
    <source>
        <dbReference type="ARBA" id="ARBA00022729"/>
    </source>
</evidence>
<evidence type="ECO:0000313" key="9">
    <source>
        <dbReference type="Proteomes" id="UP000767327"/>
    </source>
</evidence>
<dbReference type="GO" id="GO:0004553">
    <property type="term" value="F:hydrolase activity, hydrolyzing O-glycosyl compounds"/>
    <property type="evidence" value="ECO:0007669"/>
    <property type="project" value="InterPro"/>
</dbReference>
<sequence>MAAETRATATVTPNPWYANGPFKGWGTSLAWFANATGSYGEAGSISRSSGDAQTDEKALEYGKELRSDFYESIFGSDGLNLNMARYNIGGGNASDVAYGYPFMRQGAAVPGTWADDPDGSAGIYGGIGTNQSDKASLGAAFDPTNDKQYDWSKSKAQEWWVQQGAKTGDITHWEAFANSAPWFMTESGYATGGFNANANNLSDPEKFAEYLAKNVEHLETQYGINIDTVEPLNESETGYWSTPAKMASNYQSGNDSNATLINRYVSRQYQDKNLSATPYTTDLKKPQEGMHVSSSVQIPLINALHASLADNPGTVVSATDASVQSQFVNSYKQWVANDPTIITQNKVGQYNVHSYGADAPRQVRDIAQSDGKVLSMSEVDGSWQSGGFNPFGFDNALGITGKINSDIYNLQSQDWTFWQVVEDLYNMQEGSTDDEGNTLNPAGENTNWGTVLIDFDCTVAGTDGKLYSQRRVDNNNGSTQGISPCRVLVNAKYNGIRAYTQFVGEGDNVIANSSQNDNFTAQSADGKVQTVIHTNSTARDQQFTVDLSNYAHIADDATGTLYLTRTSSDEDIAKGEQYATPEVLNKTSNIKQSHDAVTIDAEKNTATLTVPAHSIASLQLRGVTGVADDAAAVKDGESYQIIGKHSAKALSAVSTGDSALSLRETASNAQEAGTQIWKFTAIDTSAGSRPNLRSYVLQNADGKVLISNNGTNALSDMTLQSALGDPRATWILNTENGREWSLTNSAAQQSLDVDGQKTDSGTKVGLWTSSGSDSQAWTFASTQPKGVRTPTIQTPISVVPQLPDTVTPYYSWGEGTPVSVRWDDAAVRRAVNTAGSHRITGEARDIFGNEIQATLVVAVGAFSVSDPSSLTVASGTAASEVESKAPATVTAHVLDSPGTPTPVTWDFSGLDDAKLSTVGTLTITGVAQNGAGGTIPAVLHVFVTTPQISDGDNLAQIFCSQAIASYTEGTNTAAKSCDGNINTAWSNWKNGGGDNAPSLQYTFDTPRKLNSLALVSYGEATAKSFSVHYLDATDNTWKDSGISASTGININRGDTTTVDLYALPLTAGIRLSFTYADNANYYTKVAEVRILESSSAPSPAHVADLADIRLNGVPLSGFDPAVVTYDSALAGDASSYPQLTAYAKDSAATVNIEQADAGNGGKATITVTAADNSTQRIYSVNFGVLPKLTGLKVDTAKTHYAKGEALDIHKLNISAVYTKNGETSATTTLDPSDPRISITGFDSSSSGKRVVTVRFTDNGVRVESSFEIIVDDDAQPSPAPSEPSNQANPSNPADSSASTSGTSGTKHLALARTGTNTALIAVAAAALAIAAVTMLIALRRRR</sequence>
<feature type="region of interest" description="Disordered" evidence="5">
    <location>
        <begin position="1222"/>
        <end position="1244"/>
    </location>
</feature>
<keyword evidence="3" id="KW-0732">Signal</keyword>
<keyword evidence="6" id="KW-0472">Membrane</keyword>
<evidence type="ECO:0000256" key="5">
    <source>
        <dbReference type="SAM" id="MobiDB-lite"/>
    </source>
</evidence>
<keyword evidence="2" id="KW-0964">Secreted</keyword>
<keyword evidence="4" id="KW-0572">Peptidoglycan-anchor</keyword>
<evidence type="ECO:0000256" key="2">
    <source>
        <dbReference type="ARBA" id="ARBA00022525"/>
    </source>
</evidence>
<feature type="compositionally biased region" description="Low complexity" evidence="5">
    <location>
        <begin position="1282"/>
        <end position="1305"/>
    </location>
</feature>
<proteinExistence type="predicted"/>
<dbReference type="InterPro" id="IPR000772">
    <property type="entry name" value="Ricin_B_lectin"/>
</dbReference>
<dbReference type="InterPro" id="IPR017853">
    <property type="entry name" value="GH"/>
</dbReference>
<dbReference type="EMBL" id="JAAXZR010000025">
    <property type="protein sequence ID" value="NLT80202.1"/>
    <property type="molecule type" value="Genomic_DNA"/>
</dbReference>
<dbReference type="Gene3D" id="3.20.20.80">
    <property type="entry name" value="Glycosidases"/>
    <property type="match status" value="1"/>
</dbReference>
<dbReference type="SUPFAM" id="SSF49785">
    <property type="entry name" value="Galactose-binding domain-like"/>
    <property type="match status" value="1"/>
</dbReference>
<gene>
    <name evidence="8" type="ORF">GXW98_07970</name>
</gene>
<keyword evidence="1" id="KW-0134">Cell wall</keyword>